<organism evidence="2 3">
    <name type="scientific">Streblomastix strix</name>
    <dbReference type="NCBI Taxonomy" id="222440"/>
    <lineage>
        <taxon>Eukaryota</taxon>
        <taxon>Metamonada</taxon>
        <taxon>Preaxostyla</taxon>
        <taxon>Oxymonadida</taxon>
        <taxon>Streblomastigidae</taxon>
        <taxon>Streblomastix</taxon>
    </lineage>
</organism>
<evidence type="ECO:0000313" key="3">
    <source>
        <dbReference type="Proteomes" id="UP000324800"/>
    </source>
</evidence>
<reference evidence="2 3" key="1">
    <citation type="submission" date="2019-03" db="EMBL/GenBank/DDBJ databases">
        <title>Single cell metagenomics reveals metabolic interactions within the superorganism composed of flagellate Streblomastix strix and complex community of Bacteroidetes bacteria on its surface.</title>
        <authorList>
            <person name="Treitli S.C."/>
            <person name="Kolisko M."/>
            <person name="Husnik F."/>
            <person name="Keeling P."/>
            <person name="Hampl V."/>
        </authorList>
    </citation>
    <scope>NUCLEOTIDE SEQUENCE [LARGE SCALE GENOMIC DNA]</scope>
    <source>
        <strain evidence="2">ST1C</strain>
    </source>
</reference>
<feature type="transmembrane region" description="Helical" evidence="1">
    <location>
        <begin position="179"/>
        <end position="196"/>
    </location>
</feature>
<keyword evidence="1" id="KW-1133">Transmembrane helix</keyword>
<evidence type="ECO:0000313" key="2">
    <source>
        <dbReference type="EMBL" id="KAA6359632.1"/>
    </source>
</evidence>
<keyword evidence="1" id="KW-0812">Transmembrane</keyword>
<feature type="non-terminal residue" evidence="2">
    <location>
        <position position="1"/>
    </location>
</feature>
<dbReference type="EMBL" id="SNRW01028089">
    <property type="protein sequence ID" value="KAA6359632.1"/>
    <property type="molecule type" value="Genomic_DNA"/>
</dbReference>
<gene>
    <name evidence="2" type="ORF">EZS28_044841</name>
</gene>
<sequence length="197" mass="21355">VSNVDIAPSITYVLKNYPKSEHYKLPDNVGEIELVKPQTCNSYDPSLFSFSLHKTGIVGSDCVPNTVIPDSAASCTVTTGKFEQQLKGYKQAFFLGNSDSVKDALIKFGPLIISVEGQLNEIILGWDGADWVVAQQKFHQDGGATVPDYAYELGTRTISASKTDYVGSLFYHSAATIRAAFKLITAVVIIPALALLF</sequence>
<evidence type="ECO:0000256" key="1">
    <source>
        <dbReference type="SAM" id="Phobius"/>
    </source>
</evidence>
<comment type="caution">
    <text evidence="2">The sequence shown here is derived from an EMBL/GenBank/DDBJ whole genome shotgun (WGS) entry which is preliminary data.</text>
</comment>
<keyword evidence="1" id="KW-0472">Membrane</keyword>
<proteinExistence type="predicted"/>
<protein>
    <submittedName>
        <fullName evidence="2">Uncharacterized protein</fullName>
    </submittedName>
</protein>
<dbReference type="AlphaFoldDB" id="A0A5J4TP29"/>
<name>A0A5J4TP29_9EUKA</name>
<accession>A0A5J4TP29</accession>
<dbReference type="Proteomes" id="UP000324800">
    <property type="component" value="Unassembled WGS sequence"/>
</dbReference>